<comment type="similarity">
    <text evidence="1">Belongs to the SEC23/SEC24 family. SEC23 subfamily.</text>
</comment>
<keyword evidence="1" id="KW-0862">Zinc</keyword>
<keyword evidence="1" id="KW-0472">Membrane</keyword>
<comment type="caution">
    <text evidence="3">The sequence shown here is derived from an EMBL/GenBank/DDBJ whole genome shotgun (WGS) entry which is preliminary data.</text>
</comment>
<comment type="function">
    <text evidence="1">Component of the coat protein complex II (COPII) which promotes the formation of transport vesicles from the endoplasmic reticulum (ER). The coat has two main functions, the physical deformation of the endoplasmic reticulum membrane into vesicles and the selection of cargo molecules.</text>
</comment>
<dbReference type="SUPFAM" id="SSF81811">
    <property type="entry name" value="Helical domain of Sec23/24"/>
    <property type="match status" value="1"/>
</dbReference>
<sequence length="401" mass="46237">MPLIEQRGSATILSTLKQFRKPEEGPMTIEEDVVVDGMHINLTPPLGITSAKFVQVIKKLEVEILYYNGNFDLVFQRKVYDELIWVIEARLDVVATREIVENNLDAQLQRATSDVLSQRHCQESRRLLEDTLVSWDGYQLVLRVCLVQLKGWEKEMQRVNDEDKNSRQRYGEFIVDLVFLSYHSVDGQSILGVTTVTRRWVETADVSEEAFDATRWIDRNLIRLCSKFGDYHKDDPSSFSLNPGFSLFPQFSFFKCLQFELPEDVVNKTLRIILELQFFKSSLFDLCSNYSSKLFSNTSYQQHLNSYIDYMYIKSYSFRLFSSLPAINFGVVSPLATRKQTITAMNGFDMPLLVAVCSRLVNPLAPRKEQTTSFLVSDFSFLEDSVEALTQFFSYSLSLLS</sequence>
<protein>
    <recommendedName>
        <fullName evidence="1">Protein transport protein SEC23</fullName>
    </recommendedName>
</protein>
<keyword evidence="1" id="KW-0479">Metal-binding</keyword>
<dbReference type="InterPro" id="IPR036175">
    <property type="entry name" value="Sec23/24_helical_dom_sf"/>
</dbReference>
<organism evidence="3 4">
    <name type="scientific">Tanacetum coccineum</name>
    <dbReference type="NCBI Taxonomy" id="301880"/>
    <lineage>
        <taxon>Eukaryota</taxon>
        <taxon>Viridiplantae</taxon>
        <taxon>Streptophyta</taxon>
        <taxon>Embryophyta</taxon>
        <taxon>Tracheophyta</taxon>
        <taxon>Spermatophyta</taxon>
        <taxon>Magnoliopsida</taxon>
        <taxon>eudicotyledons</taxon>
        <taxon>Gunneridae</taxon>
        <taxon>Pentapetalae</taxon>
        <taxon>asterids</taxon>
        <taxon>campanulids</taxon>
        <taxon>Asterales</taxon>
        <taxon>Asteraceae</taxon>
        <taxon>Asteroideae</taxon>
        <taxon>Anthemideae</taxon>
        <taxon>Anthemidinae</taxon>
        <taxon>Tanacetum</taxon>
    </lineage>
</organism>
<proteinExistence type="inferred from homology"/>
<keyword evidence="1" id="KW-0653">Protein transport</keyword>
<name>A0ABQ5CSR0_9ASTR</name>
<dbReference type="InterPro" id="IPR037364">
    <property type="entry name" value="Sec23"/>
</dbReference>
<evidence type="ECO:0000313" key="3">
    <source>
        <dbReference type="EMBL" id="GJT27869.1"/>
    </source>
</evidence>
<keyword evidence="1" id="KW-0963">Cytoplasm</keyword>
<evidence type="ECO:0000256" key="1">
    <source>
        <dbReference type="RuleBase" id="RU365030"/>
    </source>
</evidence>
<keyword evidence="1" id="KW-0931">ER-Golgi transport</keyword>
<comment type="subcellular location">
    <subcellularLocation>
        <location evidence="1">Cytoplasmic vesicle</location>
        <location evidence="1">COPII-coated vesicle membrane</location>
        <topology evidence="1">Peripheral membrane protein</topology>
        <orientation evidence="1">Cytoplasmic side</orientation>
    </subcellularLocation>
    <subcellularLocation>
        <location evidence="1">Endoplasmic reticulum membrane</location>
        <topology evidence="1">Peripheral membrane protein</topology>
        <orientation evidence="1">Cytoplasmic side</orientation>
    </subcellularLocation>
</comment>
<keyword evidence="1" id="KW-0813">Transport</keyword>
<dbReference type="PANTHER" id="PTHR11141">
    <property type="entry name" value="PROTEIN TRANSPORT PROTEIN SEC23"/>
    <property type="match status" value="1"/>
</dbReference>
<feature type="domain" description="Sec23/Sec24 helical" evidence="2">
    <location>
        <begin position="194"/>
        <end position="253"/>
    </location>
</feature>
<dbReference type="Proteomes" id="UP001151760">
    <property type="component" value="Unassembled WGS sequence"/>
</dbReference>
<dbReference type="PANTHER" id="PTHR11141:SF0">
    <property type="entry name" value="PROTEIN TRANSPORT PROTEIN SEC23"/>
    <property type="match status" value="1"/>
</dbReference>
<dbReference type="Pfam" id="PF04815">
    <property type="entry name" value="Sec23_helical"/>
    <property type="match status" value="1"/>
</dbReference>
<dbReference type="Gene3D" id="1.20.120.730">
    <property type="entry name" value="Sec23/Sec24 helical domain"/>
    <property type="match status" value="1"/>
</dbReference>
<accession>A0ABQ5CSR0</accession>
<gene>
    <name evidence="3" type="ORF">Tco_0908144</name>
</gene>
<evidence type="ECO:0000259" key="2">
    <source>
        <dbReference type="Pfam" id="PF04815"/>
    </source>
</evidence>
<keyword evidence="1" id="KW-0968">Cytoplasmic vesicle</keyword>
<dbReference type="InterPro" id="IPR006900">
    <property type="entry name" value="Sec23/24_helical_dom"/>
</dbReference>
<dbReference type="EMBL" id="BQNB010014414">
    <property type="protein sequence ID" value="GJT27869.1"/>
    <property type="molecule type" value="Genomic_DNA"/>
</dbReference>
<reference evidence="3" key="2">
    <citation type="submission" date="2022-01" db="EMBL/GenBank/DDBJ databases">
        <authorList>
            <person name="Yamashiro T."/>
            <person name="Shiraishi A."/>
            <person name="Satake H."/>
            <person name="Nakayama K."/>
        </authorList>
    </citation>
    <scope>NUCLEOTIDE SEQUENCE</scope>
</reference>
<keyword evidence="4" id="KW-1185">Reference proteome</keyword>
<reference evidence="3" key="1">
    <citation type="journal article" date="2022" name="Int. J. Mol. Sci.">
        <title>Draft Genome of Tanacetum Coccineum: Genomic Comparison of Closely Related Tanacetum-Family Plants.</title>
        <authorList>
            <person name="Yamashiro T."/>
            <person name="Shiraishi A."/>
            <person name="Nakayama K."/>
            <person name="Satake H."/>
        </authorList>
    </citation>
    <scope>NUCLEOTIDE SEQUENCE</scope>
</reference>
<keyword evidence="1" id="KW-0256">Endoplasmic reticulum</keyword>
<evidence type="ECO:0000313" key="4">
    <source>
        <dbReference type="Proteomes" id="UP001151760"/>
    </source>
</evidence>